<dbReference type="InterPro" id="IPR001088">
    <property type="entry name" value="Glyco_hydro_4"/>
</dbReference>
<reference evidence="9" key="1">
    <citation type="submission" date="2012-10" db="EMBL/GenBank/DDBJ databases">
        <authorList>
            <person name="Strain E.A."/>
            <person name="Brown E."/>
            <person name="Allard M.W."/>
            <person name="Gonzalez-Escalona N."/>
            <person name="Timme R."/>
        </authorList>
    </citation>
    <scope>NUCLEOTIDE SEQUENCE [LARGE SCALE GENOMIC DNA]</scope>
    <source>
        <strain evidence="9">CFSAN001627</strain>
    </source>
</reference>
<keyword evidence="7" id="KW-0326">Glycosidase</keyword>
<dbReference type="SUPFAM" id="SSF56327">
    <property type="entry name" value="LDH C-terminal domain-like"/>
    <property type="match status" value="1"/>
</dbReference>
<dbReference type="EMBL" id="AMXI01001562">
    <property type="protein sequence ID" value="EKN38052.1"/>
    <property type="molecule type" value="Genomic_DNA"/>
</dbReference>
<protein>
    <submittedName>
        <fullName evidence="9">Maltose-6'-phosphate glucosidase</fullName>
    </submittedName>
</protein>
<comment type="cofactor">
    <cofactor evidence="1">
        <name>NAD(+)</name>
        <dbReference type="ChEBI" id="CHEBI:57540"/>
    </cofactor>
</comment>
<evidence type="ECO:0000256" key="5">
    <source>
        <dbReference type="ARBA" id="ARBA00023027"/>
    </source>
</evidence>
<dbReference type="InterPro" id="IPR015955">
    <property type="entry name" value="Lactate_DH/Glyco_Ohase_4_C"/>
</dbReference>
<gene>
    <name evidence="9" type="ORF">CFSAN001627_24461</name>
</gene>
<evidence type="ECO:0000256" key="3">
    <source>
        <dbReference type="ARBA" id="ARBA00022723"/>
    </source>
</evidence>
<evidence type="ECO:0000313" key="9">
    <source>
        <dbReference type="EMBL" id="EKN38052.1"/>
    </source>
</evidence>
<dbReference type="AlphaFoldDB" id="M1ZSW1"/>
<evidence type="ECO:0000256" key="6">
    <source>
        <dbReference type="ARBA" id="ARBA00023211"/>
    </source>
</evidence>
<keyword evidence="3" id="KW-0479">Metal-binding</keyword>
<dbReference type="GO" id="GO:0004553">
    <property type="term" value="F:hydrolase activity, hydrolyzing O-glycosyl compounds"/>
    <property type="evidence" value="ECO:0007669"/>
    <property type="project" value="InterPro"/>
</dbReference>
<evidence type="ECO:0000259" key="8">
    <source>
        <dbReference type="Pfam" id="PF11975"/>
    </source>
</evidence>
<dbReference type="GO" id="GO:0005975">
    <property type="term" value="P:carbohydrate metabolic process"/>
    <property type="evidence" value="ECO:0007669"/>
    <property type="project" value="InterPro"/>
</dbReference>
<reference evidence="9" key="2">
    <citation type="submission" date="2013-03" db="EMBL/GenBank/DDBJ databases">
        <title>Diversity in Clostridium botulinum.</title>
        <authorList>
            <person name="Timme R.E."/>
            <person name="Allard M."/>
            <person name="Luo Y."/>
            <person name="Strain E."/>
            <person name="Gonzalez-Escalona N."/>
            <person name="Brown E."/>
        </authorList>
    </citation>
    <scope>NUCLEOTIDE SEQUENCE [LARGE SCALE GENOMIC DNA]</scope>
    <source>
        <strain evidence="9">CFSAN001627</strain>
    </source>
</reference>
<comment type="subunit">
    <text evidence="2">Homotetramer.</text>
</comment>
<dbReference type="PATRIC" id="fig|1232189.3.peg.3813"/>
<feature type="domain" description="Glycosyl hydrolase family 4 C-terminal" evidence="8">
    <location>
        <begin position="2"/>
        <end position="95"/>
    </location>
</feature>
<dbReference type="GO" id="GO:0046872">
    <property type="term" value="F:metal ion binding"/>
    <property type="evidence" value="ECO:0007669"/>
    <property type="project" value="UniProtKB-KW"/>
</dbReference>
<dbReference type="PANTHER" id="PTHR32092:SF14">
    <property type="entry name" value="MALTOSE-6'-PHOSPHATE GLUCOSIDASE"/>
    <property type="match status" value="1"/>
</dbReference>
<name>M1ZSW1_CLOBO</name>
<evidence type="ECO:0000256" key="7">
    <source>
        <dbReference type="ARBA" id="ARBA00023295"/>
    </source>
</evidence>
<accession>M1ZSW1</accession>
<keyword evidence="6" id="KW-0464">Manganese</keyword>
<comment type="caution">
    <text evidence="9">The sequence shown here is derived from an EMBL/GenBank/DDBJ whole genome shotgun (WGS) entry which is preliminary data.</text>
</comment>
<dbReference type="Gene3D" id="3.90.110.10">
    <property type="entry name" value="Lactate dehydrogenase/glycoside hydrolase, family 4, C-terminal"/>
    <property type="match status" value="1"/>
</dbReference>
<keyword evidence="5" id="KW-0520">NAD</keyword>
<evidence type="ECO:0000256" key="4">
    <source>
        <dbReference type="ARBA" id="ARBA00022801"/>
    </source>
</evidence>
<evidence type="ECO:0000256" key="2">
    <source>
        <dbReference type="ARBA" id="ARBA00011881"/>
    </source>
</evidence>
<sequence>MMIEVAASIAYNKNKRYIIIVENNGAINNMQDDAMVEVVAELGINGPRPMRVGNIPQFYLGLLVNQVSCEKLLIDAYYEKSYNKALQAFTINRLINDGKKARKVLDALIEANKGYWPELK</sequence>
<dbReference type="InterPro" id="IPR022616">
    <property type="entry name" value="Glyco_hydro_4_C"/>
</dbReference>
<proteinExistence type="predicted"/>
<dbReference type="PANTHER" id="PTHR32092">
    <property type="entry name" value="6-PHOSPHO-BETA-GLUCOSIDASE-RELATED"/>
    <property type="match status" value="1"/>
</dbReference>
<keyword evidence="4" id="KW-0378">Hydrolase</keyword>
<dbReference type="Proteomes" id="UP000011944">
    <property type="component" value="Unassembled WGS sequence"/>
</dbReference>
<dbReference type="Pfam" id="PF11975">
    <property type="entry name" value="Glyco_hydro_4C"/>
    <property type="match status" value="1"/>
</dbReference>
<organism evidence="9">
    <name type="scientific">Clostridium botulinum CFSAN001627</name>
    <dbReference type="NCBI Taxonomy" id="1232189"/>
    <lineage>
        <taxon>Bacteria</taxon>
        <taxon>Bacillati</taxon>
        <taxon>Bacillota</taxon>
        <taxon>Clostridia</taxon>
        <taxon>Eubacteriales</taxon>
        <taxon>Clostridiaceae</taxon>
        <taxon>Clostridium</taxon>
    </lineage>
</organism>
<dbReference type="GO" id="GO:0016616">
    <property type="term" value="F:oxidoreductase activity, acting on the CH-OH group of donors, NAD or NADP as acceptor"/>
    <property type="evidence" value="ECO:0007669"/>
    <property type="project" value="InterPro"/>
</dbReference>
<evidence type="ECO:0000256" key="1">
    <source>
        <dbReference type="ARBA" id="ARBA00001911"/>
    </source>
</evidence>